<evidence type="ECO:0000256" key="7">
    <source>
        <dbReference type="ARBA" id="ARBA00022692"/>
    </source>
</evidence>
<dbReference type="GO" id="GO:0071555">
    <property type="term" value="P:cell wall organization"/>
    <property type="evidence" value="ECO:0007669"/>
    <property type="project" value="UniProtKB-KW"/>
</dbReference>
<dbReference type="NCBIfam" id="TIGR02614">
    <property type="entry name" value="ftsW"/>
    <property type="match status" value="1"/>
</dbReference>
<dbReference type="EC" id="2.4.99.28" evidence="19"/>
<evidence type="ECO:0000256" key="4">
    <source>
        <dbReference type="ARBA" id="ARBA00022618"/>
    </source>
</evidence>
<dbReference type="Proteomes" id="UP000809273">
    <property type="component" value="Unassembled WGS sequence"/>
</dbReference>
<feature type="transmembrane region" description="Helical" evidence="21">
    <location>
        <begin position="339"/>
        <end position="360"/>
    </location>
</feature>
<dbReference type="InterPro" id="IPR018365">
    <property type="entry name" value="Cell_cycle_FtsW-rel_CS"/>
</dbReference>
<dbReference type="GO" id="GO:0008360">
    <property type="term" value="P:regulation of cell shape"/>
    <property type="evidence" value="ECO:0007669"/>
    <property type="project" value="UniProtKB-KW"/>
</dbReference>
<evidence type="ECO:0000256" key="20">
    <source>
        <dbReference type="ARBA" id="ARBA00049902"/>
    </source>
</evidence>
<comment type="subcellular location">
    <subcellularLocation>
        <location evidence="1">Cell membrane</location>
        <topology evidence="1">Multi-pass membrane protein</topology>
    </subcellularLocation>
</comment>
<evidence type="ECO:0000256" key="17">
    <source>
        <dbReference type="ARBA" id="ARBA00041185"/>
    </source>
</evidence>
<dbReference type="GO" id="GO:0009252">
    <property type="term" value="P:peptidoglycan biosynthetic process"/>
    <property type="evidence" value="ECO:0007669"/>
    <property type="project" value="UniProtKB-KW"/>
</dbReference>
<sequence length="378" mass="41206">MNGETERYDRVLLVLTIVLVIFGIMMVFSASSVVSFKESGNAFRYFIRHMIYCVLGFVAMSVMMRIDYHILKRFVYPILLGSLVLLLLVLVPGVGKVINDSRRWIGFMGLTFQPAELAKLTLVIYLAYSLTKKDEKIRTLAVGFIPHIILLAIIAAFIMMEPDFGAAVTVGVIVFIMLFIAGVRFLYIFISGVAAVPVILIGLKSAPYRWDRITAFLDPWADPKGAGYHIIQSFLAFGSGGFVGTGLGGGTQKLFYIPYAYSDFIFAVIGEELGFFGAVLIVVAFSVFAVRGFRAARLAPDLFGTYLAMGITSLITLEAIMNIGVVVGLLPTKGMTLPLLSYGGSSLLVTMTAVGILLNVSGQGRESIVLDNRKVGVR</sequence>
<dbReference type="InterPro" id="IPR013437">
    <property type="entry name" value="FtsW"/>
</dbReference>
<gene>
    <name evidence="22" type="primary">ftsW</name>
    <name evidence="22" type="ORF">JW984_11400</name>
</gene>
<evidence type="ECO:0000256" key="3">
    <source>
        <dbReference type="ARBA" id="ARBA00022475"/>
    </source>
</evidence>
<dbReference type="Pfam" id="PF01098">
    <property type="entry name" value="FTSW_RODA_SPOVE"/>
    <property type="match status" value="1"/>
</dbReference>
<keyword evidence="11 21" id="KW-0472">Membrane</keyword>
<keyword evidence="5" id="KW-0328">Glycosyltransferase</keyword>
<evidence type="ECO:0000256" key="15">
    <source>
        <dbReference type="ARBA" id="ARBA00033270"/>
    </source>
</evidence>
<evidence type="ECO:0000256" key="9">
    <source>
        <dbReference type="ARBA" id="ARBA00022984"/>
    </source>
</evidence>
<feature type="transmembrane region" description="Helical" evidence="21">
    <location>
        <begin position="164"/>
        <end position="181"/>
    </location>
</feature>
<evidence type="ECO:0000256" key="1">
    <source>
        <dbReference type="ARBA" id="ARBA00004651"/>
    </source>
</evidence>
<accession>A0A9D8KHB2</accession>
<dbReference type="AlphaFoldDB" id="A0A9D8KHB2"/>
<keyword evidence="6" id="KW-0808">Transferase</keyword>
<evidence type="ECO:0000256" key="21">
    <source>
        <dbReference type="SAM" id="Phobius"/>
    </source>
</evidence>
<keyword evidence="9" id="KW-0573">Peptidoglycan synthesis</keyword>
<proteinExistence type="inferred from homology"/>
<evidence type="ECO:0000256" key="19">
    <source>
        <dbReference type="ARBA" id="ARBA00044770"/>
    </source>
</evidence>
<keyword evidence="8" id="KW-0133">Cell shape</keyword>
<evidence type="ECO:0000313" key="22">
    <source>
        <dbReference type="EMBL" id="MBN1573791.1"/>
    </source>
</evidence>
<feature type="transmembrane region" description="Helical" evidence="21">
    <location>
        <begin position="275"/>
        <end position="293"/>
    </location>
</feature>
<evidence type="ECO:0000256" key="11">
    <source>
        <dbReference type="ARBA" id="ARBA00023136"/>
    </source>
</evidence>
<dbReference type="GO" id="GO:0015648">
    <property type="term" value="F:lipid-linked peptidoglycan transporter activity"/>
    <property type="evidence" value="ECO:0007669"/>
    <property type="project" value="TreeGrafter"/>
</dbReference>
<comment type="caution">
    <text evidence="22">The sequence shown here is derived from an EMBL/GenBank/DDBJ whole genome shotgun (WGS) entry which is preliminary data.</text>
</comment>
<dbReference type="GO" id="GO:0032153">
    <property type="term" value="C:cell division site"/>
    <property type="evidence" value="ECO:0007669"/>
    <property type="project" value="TreeGrafter"/>
</dbReference>
<feature type="transmembrane region" description="Helical" evidence="21">
    <location>
        <begin position="42"/>
        <end position="62"/>
    </location>
</feature>
<feature type="transmembrane region" description="Helical" evidence="21">
    <location>
        <begin position="74"/>
        <end position="98"/>
    </location>
</feature>
<keyword evidence="10 21" id="KW-1133">Transmembrane helix</keyword>
<dbReference type="GO" id="GO:0005886">
    <property type="term" value="C:plasma membrane"/>
    <property type="evidence" value="ECO:0007669"/>
    <property type="project" value="UniProtKB-SubCell"/>
</dbReference>
<dbReference type="PROSITE" id="PS00428">
    <property type="entry name" value="FTSW_RODA_SPOVE"/>
    <property type="match status" value="1"/>
</dbReference>
<feature type="transmembrane region" description="Helical" evidence="21">
    <location>
        <begin position="305"/>
        <end position="327"/>
    </location>
</feature>
<reference evidence="22" key="1">
    <citation type="journal article" date="2021" name="Environ. Microbiol.">
        <title>Genomic characterization of three novel Desulfobacterota classes expand the metabolic and phylogenetic diversity of the phylum.</title>
        <authorList>
            <person name="Murphy C.L."/>
            <person name="Biggerstaff J."/>
            <person name="Eichhorn A."/>
            <person name="Ewing E."/>
            <person name="Shahan R."/>
            <person name="Soriano D."/>
            <person name="Stewart S."/>
            <person name="VanMol K."/>
            <person name="Walker R."/>
            <person name="Walters P."/>
            <person name="Elshahed M.S."/>
            <person name="Youssef N.H."/>
        </authorList>
    </citation>
    <scope>NUCLEOTIDE SEQUENCE</scope>
    <source>
        <strain evidence="22">Zod_Metabat.24</strain>
    </source>
</reference>
<keyword evidence="12" id="KW-0131">Cell cycle</keyword>
<keyword evidence="7 21" id="KW-0812">Transmembrane</keyword>
<dbReference type="GO" id="GO:0051301">
    <property type="term" value="P:cell division"/>
    <property type="evidence" value="ECO:0007669"/>
    <property type="project" value="UniProtKB-KW"/>
</dbReference>
<evidence type="ECO:0000256" key="5">
    <source>
        <dbReference type="ARBA" id="ARBA00022676"/>
    </source>
</evidence>
<evidence type="ECO:0000256" key="16">
    <source>
        <dbReference type="ARBA" id="ARBA00038053"/>
    </source>
</evidence>
<evidence type="ECO:0000256" key="13">
    <source>
        <dbReference type="ARBA" id="ARBA00023316"/>
    </source>
</evidence>
<comment type="similarity">
    <text evidence="16">Belongs to the SEDS family. FtsW subfamily.</text>
</comment>
<feature type="transmembrane region" description="Helical" evidence="21">
    <location>
        <begin position="12"/>
        <end position="36"/>
    </location>
</feature>
<dbReference type="PANTHER" id="PTHR30474:SF2">
    <property type="entry name" value="PEPTIDOGLYCAN GLYCOSYLTRANSFERASE FTSW-RELATED"/>
    <property type="match status" value="1"/>
</dbReference>
<evidence type="ECO:0000256" key="14">
    <source>
        <dbReference type="ARBA" id="ARBA00032370"/>
    </source>
</evidence>
<organism evidence="22 23">
    <name type="scientific">Candidatus Zymogenus saltonus</name>
    <dbReference type="NCBI Taxonomy" id="2844893"/>
    <lineage>
        <taxon>Bacteria</taxon>
        <taxon>Deltaproteobacteria</taxon>
        <taxon>Candidatus Zymogenia</taxon>
        <taxon>Candidatus Zymogeniales</taxon>
        <taxon>Candidatus Zymogenaceae</taxon>
        <taxon>Candidatus Zymogenus</taxon>
    </lineage>
</organism>
<evidence type="ECO:0000313" key="23">
    <source>
        <dbReference type="Proteomes" id="UP000809273"/>
    </source>
</evidence>
<comment type="pathway">
    <text evidence="2">Cell wall biogenesis; peptidoglycan biosynthesis.</text>
</comment>
<feature type="transmembrane region" description="Helical" evidence="21">
    <location>
        <begin position="186"/>
        <end position="206"/>
    </location>
</feature>
<dbReference type="InterPro" id="IPR001182">
    <property type="entry name" value="FtsW/RodA"/>
</dbReference>
<keyword evidence="3" id="KW-1003">Cell membrane</keyword>
<evidence type="ECO:0000256" key="12">
    <source>
        <dbReference type="ARBA" id="ARBA00023306"/>
    </source>
</evidence>
<feature type="transmembrane region" description="Helical" evidence="21">
    <location>
        <begin position="140"/>
        <end position="158"/>
    </location>
</feature>
<keyword evidence="13" id="KW-0961">Cell wall biogenesis/degradation</keyword>
<dbReference type="EMBL" id="JAFGIX010000055">
    <property type="protein sequence ID" value="MBN1573791.1"/>
    <property type="molecule type" value="Genomic_DNA"/>
</dbReference>
<keyword evidence="4" id="KW-0132">Cell division</keyword>
<protein>
    <recommendedName>
        <fullName evidence="17">Probable peptidoglycan glycosyltransferase FtsW</fullName>
        <ecNumber evidence="19">2.4.99.28</ecNumber>
    </recommendedName>
    <alternativeName>
        <fullName evidence="18">Cell division protein FtsW</fullName>
    </alternativeName>
    <alternativeName>
        <fullName evidence="15">Cell wall polymerase</fullName>
    </alternativeName>
    <alternativeName>
        <fullName evidence="14">Peptidoglycan polymerase</fullName>
    </alternativeName>
</protein>
<evidence type="ECO:0000256" key="18">
    <source>
        <dbReference type="ARBA" id="ARBA00041418"/>
    </source>
</evidence>
<name>A0A9D8KHB2_9DELT</name>
<evidence type="ECO:0000256" key="2">
    <source>
        <dbReference type="ARBA" id="ARBA00004752"/>
    </source>
</evidence>
<reference evidence="22" key="2">
    <citation type="submission" date="2021-01" db="EMBL/GenBank/DDBJ databases">
        <authorList>
            <person name="Hahn C.R."/>
            <person name="Youssef N.H."/>
            <person name="Elshahed M."/>
        </authorList>
    </citation>
    <scope>NUCLEOTIDE SEQUENCE</scope>
    <source>
        <strain evidence="22">Zod_Metabat.24</strain>
    </source>
</reference>
<evidence type="ECO:0000256" key="6">
    <source>
        <dbReference type="ARBA" id="ARBA00022679"/>
    </source>
</evidence>
<evidence type="ECO:0000256" key="10">
    <source>
        <dbReference type="ARBA" id="ARBA00022989"/>
    </source>
</evidence>
<comment type="catalytic activity">
    <reaction evidence="20">
        <text>[GlcNAc-(1-&gt;4)-Mur2Ac(oyl-L-Ala-gamma-D-Glu-L-Lys-D-Ala-D-Ala)](n)-di-trans,octa-cis-undecaprenyl diphosphate + beta-D-GlcNAc-(1-&gt;4)-Mur2Ac(oyl-L-Ala-gamma-D-Glu-L-Lys-D-Ala-D-Ala)-di-trans,octa-cis-undecaprenyl diphosphate = [GlcNAc-(1-&gt;4)-Mur2Ac(oyl-L-Ala-gamma-D-Glu-L-Lys-D-Ala-D-Ala)](n+1)-di-trans,octa-cis-undecaprenyl diphosphate + di-trans,octa-cis-undecaprenyl diphosphate + H(+)</text>
        <dbReference type="Rhea" id="RHEA:23708"/>
        <dbReference type="Rhea" id="RHEA-COMP:9602"/>
        <dbReference type="Rhea" id="RHEA-COMP:9603"/>
        <dbReference type="ChEBI" id="CHEBI:15378"/>
        <dbReference type="ChEBI" id="CHEBI:58405"/>
        <dbReference type="ChEBI" id="CHEBI:60033"/>
        <dbReference type="ChEBI" id="CHEBI:78435"/>
        <dbReference type="EC" id="2.4.99.28"/>
    </reaction>
</comment>
<dbReference type="GO" id="GO:0008955">
    <property type="term" value="F:peptidoglycan glycosyltransferase activity"/>
    <property type="evidence" value="ECO:0007669"/>
    <property type="project" value="UniProtKB-EC"/>
</dbReference>
<feature type="transmembrane region" description="Helical" evidence="21">
    <location>
        <begin position="104"/>
        <end position="128"/>
    </location>
</feature>
<dbReference type="PANTHER" id="PTHR30474">
    <property type="entry name" value="CELL CYCLE PROTEIN"/>
    <property type="match status" value="1"/>
</dbReference>
<evidence type="ECO:0000256" key="8">
    <source>
        <dbReference type="ARBA" id="ARBA00022960"/>
    </source>
</evidence>